<dbReference type="Pfam" id="PF00015">
    <property type="entry name" value="MCPsignal"/>
    <property type="match status" value="1"/>
</dbReference>
<dbReference type="SMART" id="SM00283">
    <property type="entry name" value="MA"/>
    <property type="match status" value="1"/>
</dbReference>
<dbReference type="GO" id="GO:0004888">
    <property type="term" value="F:transmembrane signaling receptor activity"/>
    <property type="evidence" value="ECO:0007669"/>
    <property type="project" value="InterPro"/>
</dbReference>
<dbReference type="PROSITE" id="PS50111">
    <property type="entry name" value="CHEMOTAXIS_TRANSDUC_2"/>
    <property type="match status" value="1"/>
</dbReference>
<dbReference type="EMBL" id="ANIE01000003">
    <property type="protein sequence ID" value="KEF32510.1"/>
    <property type="molecule type" value="Genomic_DNA"/>
</dbReference>
<gene>
    <name evidence="10" type="ORF">D777_01144</name>
</gene>
<organism evidence="10 11">
    <name type="scientific">Marinobacter nitratireducens</name>
    <dbReference type="NCBI Taxonomy" id="1137280"/>
    <lineage>
        <taxon>Bacteria</taxon>
        <taxon>Pseudomonadati</taxon>
        <taxon>Pseudomonadota</taxon>
        <taxon>Gammaproteobacteria</taxon>
        <taxon>Pseudomonadales</taxon>
        <taxon>Marinobacteraceae</taxon>
        <taxon>Marinobacter</taxon>
    </lineage>
</organism>
<dbReference type="Gene3D" id="1.10.287.950">
    <property type="entry name" value="Methyl-accepting chemotaxis protein"/>
    <property type="match status" value="1"/>
</dbReference>
<comment type="similarity">
    <text evidence="6">Belongs to the methyl-accepting chemotaxis (MCP) protein family.</text>
</comment>
<keyword evidence="3 8" id="KW-1133">Transmembrane helix</keyword>
<evidence type="ECO:0000256" key="4">
    <source>
        <dbReference type="ARBA" id="ARBA00023136"/>
    </source>
</evidence>
<dbReference type="GO" id="GO:0007165">
    <property type="term" value="P:signal transduction"/>
    <property type="evidence" value="ECO:0007669"/>
    <property type="project" value="UniProtKB-KW"/>
</dbReference>
<comment type="caution">
    <text evidence="10">The sequence shown here is derived from an EMBL/GenBank/DDBJ whole genome shotgun (WGS) entry which is preliminary data.</text>
</comment>
<dbReference type="OrthoDB" id="5914597at2"/>
<dbReference type="RefSeq" id="WP_036129182.1">
    <property type="nucleotide sequence ID" value="NZ_ANIE01000003.1"/>
</dbReference>
<dbReference type="PATRIC" id="fig|1137280.3.peg.958"/>
<dbReference type="InterPro" id="IPR004089">
    <property type="entry name" value="MCPsignal_dom"/>
</dbReference>
<evidence type="ECO:0000256" key="2">
    <source>
        <dbReference type="ARBA" id="ARBA00022692"/>
    </source>
</evidence>
<dbReference type="SUPFAM" id="SSF58104">
    <property type="entry name" value="Methyl-accepting chemotaxis protein (MCP) signaling domain"/>
    <property type="match status" value="1"/>
</dbReference>
<name>A0A072NHA3_9GAMM</name>
<evidence type="ECO:0000256" key="5">
    <source>
        <dbReference type="ARBA" id="ARBA00023224"/>
    </source>
</evidence>
<evidence type="ECO:0000256" key="7">
    <source>
        <dbReference type="PROSITE-ProRule" id="PRU00284"/>
    </source>
</evidence>
<proteinExistence type="inferred from homology"/>
<evidence type="ECO:0000313" key="10">
    <source>
        <dbReference type="EMBL" id="KEF32510.1"/>
    </source>
</evidence>
<evidence type="ECO:0000256" key="1">
    <source>
        <dbReference type="ARBA" id="ARBA00004141"/>
    </source>
</evidence>
<dbReference type="PANTHER" id="PTHR32089:SF119">
    <property type="entry name" value="METHYL-ACCEPTING CHEMOTAXIS PROTEIN CTPL"/>
    <property type="match status" value="1"/>
</dbReference>
<protein>
    <submittedName>
        <fullName evidence="10">Methyl-accepting chemotaxis sensory transducer</fullName>
    </submittedName>
</protein>
<comment type="subcellular location">
    <subcellularLocation>
        <location evidence="1">Membrane</location>
        <topology evidence="1">Multi-pass membrane protein</topology>
    </subcellularLocation>
</comment>
<dbReference type="Proteomes" id="UP000035057">
    <property type="component" value="Unassembled WGS sequence"/>
</dbReference>
<dbReference type="InterPro" id="IPR004090">
    <property type="entry name" value="Chemotax_Me-accpt_rcpt"/>
</dbReference>
<keyword evidence="5 7" id="KW-0807">Transducer</keyword>
<dbReference type="AlphaFoldDB" id="A0A072NHA3"/>
<dbReference type="PANTHER" id="PTHR32089">
    <property type="entry name" value="METHYL-ACCEPTING CHEMOTAXIS PROTEIN MCPB"/>
    <property type="match status" value="1"/>
</dbReference>
<dbReference type="STRING" id="1137280.D777_01144"/>
<dbReference type="PRINTS" id="PR00260">
    <property type="entry name" value="CHEMTRNSDUCR"/>
</dbReference>
<feature type="transmembrane region" description="Helical" evidence="8">
    <location>
        <begin position="182"/>
        <end position="202"/>
    </location>
</feature>
<evidence type="ECO:0000256" key="8">
    <source>
        <dbReference type="SAM" id="Phobius"/>
    </source>
</evidence>
<feature type="domain" description="Methyl-accepting transducer" evidence="9">
    <location>
        <begin position="262"/>
        <end position="509"/>
    </location>
</feature>
<sequence>MLGTVRNRILCFAFLSVFALAGLGALSWTIILKAEEASDTLVRTSLQESWLLADLEKDHRKLQDLAFKIKAQLLLWNEIQPAFEEIRSALPEHWQAIAESDGLAGWAADNRDKFAQVTGLMDEMAGGVAEKSYYSVGKVVDFQLFPSLEPMLSAIDERQLESREQVTAGADDLLRFLSEQQVWLTAGSVLFLLVVIGMTLWLRRSVILRLQKMEQDLSDMETNSDLTRVPSLTGRDEVAGVSRALGGLVGRFEHFIADIRNAAGGLDERSGALDNGAESLQEASERTRQQIRDVTQAMSVIADQASAIDTATSQSAETVKDAVVANDEVQQRLVASEQAAEHTVDVISRVSDSIHTLNESTGKIEQVIGVIADIAEQTNLLALNAAIEAARAGEHGRGFAVVADEVRTLSRRTSESTRDISQWVQDLVAGVGGVDGLLDEMRAAGGENRTNLVALREHLENLKNQFVELEKHSVEIGSAVVYQRDEIGRVGRRSAVLDESADFLIQNVETTRSISEQIRQESLGMRQVIAQFRTSPQAS</sequence>
<evidence type="ECO:0000313" key="11">
    <source>
        <dbReference type="Proteomes" id="UP000035057"/>
    </source>
</evidence>
<accession>A0A072NHA3</accession>
<keyword evidence="4 8" id="KW-0472">Membrane</keyword>
<dbReference type="GO" id="GO:0006935">
    <property type="term" value="P:chemotaxis"/>
    <property type="evidence" value="ECO:0007669"/>
    <property type="project" value="InterPro"/>
</dbReference>
<dbReference type="GO" id="GO:0016020">
    <property type="term" value="C:membrane"/>
    <property type="evidence" value="ECO:0007669"/>
    <property type="project" value="UniProtKB-SubCell"/>
</dbReference>
<keyword evidence="11" id="KW-1185">Reference proteome</keyword>
<keyword evidence="2 8" id="KW-0812">Transmembrane</keyword>
<evidence type="ECO:0000259" key="9">
    <source>
        <dbReference type="PROSITE" id="PS50111"/>
    </source>
</evidence>
<evidence type="ECO:0000256" key="3">
    <source>
        <dbReference type="ARBA" id="ARBA00022989"/>
    </source>
</evidence>
<reference evidence="10 11" key="1">
    <citation type="submission" date="2012-12" db="EMBL/GenBank/DDBJ databases">
        <title>Genome assembly of Marinobacter sp. AK21.</title>
        <authorList>
            <person name="Khatri I."/>
            <person name="Kumar R."/>
            <person name="Vaidya B."/>
            <person name="Subramanian S."/>
            <person name="Pinnaka A."/>
        </authorList>
    </citation>
    <scope>NUCLEOTIDE SEQUENCE [LARGE SCALE GENOMIC DNA]</scope>
    <source>
        <strain evidence="10 11">AK21</strain>
    </source>
</reference>
<evidence type="ECO:0000256" key="6">
    <source>
        <dbReference type="ARBA" id="ARBA00029447"/>
    </source>
</evidence>